<name>A0ABM2A5S9_AEDAL</name>
<keyword evidence="2" id="KW-1185">Reference proteome</keyword>
<reference evidence="2" key="1">
    <citation type="journal article" date="2015" name="Proc. Natl. Acad. Sci. U.S.A.">
        <title>Genome sequence of the Asian Tiger mosquito, Aedes albopictus, reveals insights into its biology, genetics, and evolution.</title>
        <authorList>
            <person name="Chen X.G."/>
            <person name="Jiang X."/>
            <person name="Gu J."/>
            <person name="Xu M."/>
            <person name="Wu Y."/>
            <person name="Deng Y."/>
            <person name="Zhang C."/>
            <person name="Bonizzoni M."/>
            <person name="Dermauw W."/>
            <person name="Vontas J."/>
            <person name="Armbruster P."/>
            <person name="Huang X."/>
            <person name="Yang Y."/>
            <person name="Zhang H."/>
            <person name="He W."/>
            <person name="Peng H."/>
            <person name="Liu Y."/>
            <person name="Wu K."/>
            <person name="Chen J."/>
            <person name="Lirakis M."/>
            <person name="Topalis P."/>
            <person name="Van Leeuwen T."/>
            <person name="Hall A.B."/>
            <person name="Jiang X."/>
            <person name="Thorpe C."/>
            <person name="Mueller R.L."/>
            <person name="Sun C."/>
            <person name="Waterhouse R.M."/>
            <person name="Yan G."/>
            <person name="Tu Z.J."/>
            <person name="Fang X."/>
            <person name="James A.A."/>
        </authorList>
    </citation>
    <scope>NUCLEOTIDE SEQUENCE [LARGE SCALE GENOMIC DNA]</scope>
    <source>
        <strain evidence="2">Foshan</strain>
    </source>
</reference>
<protein>
    <submittedName>
        <fullName evidence="1">Uncharacterized protein</fullName>
    </submittedName>
</protein>
<organism evidence="1 2">
    <name type="scientific">Aedes albopictus</name>
    <name type="common">Asian tiger mosquito</name>
    <name type="synonym">Stegomyia albopicta</name>
    <dbReference type="NCBI Taxonomy" id="7160"/>
    <lineage>
        <taxon>Eukaryota</taxon>
        <taxon>Metazoa</taxon>
        <taxon>Ecdysozoa</taxon>
        <taxon>Arthropoda</taxon>
        <taxon>Hexapoda</taxon>
        <taxon>Insecta</taxon>
        <taxon>Pterygota</taxon>
        <taxon>Neoptera</taxon>
        <taxon>Endopterygota</taxon>
        <taxon>Diptera</taxon>
        <taxon>Nematocera</taxon>
        <taxon>Culicoidea</taxon>
        <taxon>Culicidae</taxon>
        <taxon>Culicinae</taxon>
        <taxon>Aedini</taxon>
        <taxon>Aedes</taxon>
        <taxon>Stegomyia</taxon>
    </lineage>
</organism>
<dbReference type="PANTHER" id="PTHR33173:SF2">
    <property type="entry name" value="MYND-TYPE DOMAIN-CONTAINING PROTEIN"/>
    <property type="match status" value="1"/>
</dbReference>
<dbReference type="Proteomes" id="UP000069940">
    <property type="component" value="Unassembled WGS sequence"/>
</dbReference>
<evidence type="ECO:0000313" key="1">
    <source>
        <dbReference type="EnsemblMetazoa" id="AALFPA23_024743.P36873"/>
    </source>
</evidence>
<sequence length="308" mass="35186">MSVKTIQRHLKQNTKNVVEGSVDVFGLKKYLIDNEFPLAVCLCEDGTRITAGVQYDYTTDSLRGLVAPLNENGLPQTGLFTASSPYKIAQMIKDYPTGNHVYVQMALPLAAGAAPFVLYHACSDNKFDATDVLNRWRYTEMVLREQGINVVANASDGDPRLMKAMKERSCLRNNYSKSTWGWWYSIEDENNSVLNVQDMIHGINKIRNRLMRGDLKIGKFKVSTSHLKELIQNHSKDKHRLSMSDIDLKDKMKFGPSLKMIDKDMINYLKQHVRQSSGTVLLLNVMRLMHNSFVDENFVPLDRVHDVW</sequence>
<dbReference type="RefSeq" id="XP_062716164.1">
    <property type="nucleotide sequence ID" value="XM_062860180.1"/>
</dbReference>
<dbReference type="GeneID" id="134291845"/>
<evidence type="ECO:0000313" key="2">
    <source>
        <dbReference type="Proteomes" id="UP000069940"/>
    </source>
</evidence>
<reference evidence="1" key="2">
    <citation type="submission" date="2025-05" db="UniProtKB">
        <authorList>
            <consortium name="EnsemblMetazoa"/>
        </authorList>
    </citation>
    <scope>IDENTIFICATION</scope>
    <source>
        <strain evidence="1">Foshan</strain>
    </source>
</reference>
<dbReference type="EnsemblMetazoa" id="AALFPA23_024743.R36873">
    <property type="protein sequence ID" value="AALFPA23_024743.P36873"/>
    <property type="gene ID" value="AALFPA23_024743"/>
</dbReference>
<proteinExistence type="predicted"/>
<accession>A0ABM2A5S9</accession>
<dbReference type="PANTHER" id="PTHR33173">
    <property type="match status" value="1"/>
</dbReference>